<sequence>MKNNFIRHYPVTTGLLFVTTVVFLLMFLTYGFDYSSSEAVFTFGGVYGEVIKMSPLNQGWRLLAASFVHIGLEHFLINTLTLYFIGQQAESIFGSGRFLLLYLLSGVSGNLFVLIFTPNILAAGASTSLFGIFAAIIVLRFIIHNPYIQTLSKTYTRLLLLNLLFSFLPGISLAGHLGGAIGGALTTLLIFKKS</sequence>
<evidence type="ECO:0000256" key="5">
    <source>
        <dbReference type="ARBA" id="ARBA00022989"/>
    </source>
</evidence>
<keyword evidence="4 9" id="KW-0378">Hydrolase</keyword>
<dbReference type="EC" id="3.4.21.-" evidence="9"/>
<organism evidence="9 11">
    <name type="scientific">Streptococcus massiliensis</name>
    <dbReference type="NCBI Taxonomy" id="313439"/>
    <lineage>
        <taxon>Bacteria</taxon>
        <taxon>Bacillati</taxon>
        <taxon>Bacillota</taxon>
        <taxon>Bacilli</taxon>
        <taxon>Lactobacillales</taxon>
        <taxon>Streptococcaceae</taxon>
        <taxon>Streptococcus</taxon>
    </lineage>
</organism>
<evidence type="ECO:0000259" key="8">
    <source>
        <dbReference type="Pfam" id="PF01694"/>
    </source>
</evidence>
<feature type="transmembrane region" description="Helical" evidence="7">
    <location>
        <begin position="62"/>
        <end position="86"/>
    </location>
</feature>
<name>A0A380KTM1_9STRE</name>
<dbReference type="Pfam" id="PF01694">
    <property type="entry name" value="Rhomboid"/>
    <property type="match status" value="1"/>
</dbReference>
<reference evidence="9" key="1">
    <citation type="submission" date="2018-06" db="EMBL/GenBank/DDBJ databases">
        <authorList>
            <consortium name="Pathogen Informatics"/>
            <person name="Doyle S."/>
        </authorList>
    </citation>
    <scope>NUCLEOTIDE SEQUENCE [LARGE SCALE GENOMIC DNA]</scope>
    <source>
        <strain evidence="9">NCTC13765</strain>
    </source>
</reference>
<accession>A0A380KTM1</accession>
<feature type="transmembrane region" description="Helical" evidence="7">
    <location>
        <begin position="163"/>
        <end position="191"/>
    </location>
</feature>
<dbReference type="PANTHER" id="PTHR43731">
    <property type="entry name" value="RHOMBOID PROTEASE"/>
    <property type="match status" value="1"/>
</dbReference>
<dbReference type="OrthoDB" id="9813074at2"/>
<feature type="transmembrane region" description="Helical" evidence="7">
    <location>
        <begin position="98"/>
        <end position="116"/>
    </location>
</feature>
<protein>
    <submittedName>
        <fullName evidence="9">Edopeptidase</fullName>
        <ecNumber evidence="9">3.4.21.-</ecNumber>
        <ecNumber evidence="9">3.4.21.105</ecNumber>
    </submittedName>
</protein>
<proteinExistence type="inferred from homology"/>
<dbReference type="EC" id="3.4.21.105" evidence="9"/>
<dbReference type="InterPro" id="IPR022764">
    <property type="entry name" value="Peptidase_S54_rhomboid_dom"/>
</dbReference>
<dbReference type="Proteomes" id="UP000254634">
    <property type="component" value="Unassembled WGS sequence"/>
</dbReference>
<dbReference type="GO" id="GO:0016020">
    <property type="term" value="C:membrane"/>
    <property type="evidence" value="ECO:0007669"/>
    <property type="project" value="UniProtKB-SubCell"/>
</dbReference>
<evidence type="ECO:0000256" key="2">
    <source>
        <dbReference type="ARBA" id="ARBA00009045"/>
    </source>
</evidence>
<dbReference type="RefSeq" id="WP_018371053.1">
    <property type="nucleotide sequence ID" value="NZ_UHFR01000004.1"/>
</dbReference>
<dbReference type="Gene3D" id="1.20.1540.10">
    <property type="entry name" value="Rhomboid-like"/>
    <property type="match status" value="1"/>
</dbReference>
<evidence type="ECO:0000313" key="10">
    <source>
        <dbReference type="EMBL" id="SUN77162.1"/>
    </source>
</evidence>
<feature type="domain" description="Peptidase S54 rhomboid" evidence="8">
    <location>
        <begin position="57"/>
        <end position="192"/>
    </location>
</feature>
<keyword evidence="11" id="KW-1185">Reference proteome</keyword>
<dbReference type="SUPFAM" id="SSF144091">
    <property type="entry name" value="Rhomboid-like"/>
    <property type="match status" value="1"/>
</dbReference>
<comment type="similarity">
    <text evidence="2">Belongs to the peptidase S54 family.</text>
</comment>
<comment type="subcellular location">
    <subcellularLocation>
        <location evidence="1">Membrane</location>
        <topology evidence="1">Multi-pass membrane protein</topology>
    </subcellularLocation>
</comment>
<evidence type="ECO:0000313" key="11">
    <source>
        <dbReference type="Proteomes" id="UP000254634"/>
    </source>
</evidence>
<keyword evidence="5 7" id="KW-1133">Transmembrane helix</keyword>
<keyword evidence="6 7" id="KW-0472">Membrane</keyword>
<evidence type="ECO:0000256" key="4">
    <source>
        <dbReference type="ARBA" id="ARBA00022801"/>
    </source>
</evidence>
<dbReference type="EMBL" id="UHFR01000004">
    <property type="protein sequence ID" value="SUN72192.1"/>
    <property type="molecule type" value="Genomic_DNA"/>
</dbReference>
<dbReference type="InterPro" id="IPR050925">
    <property type="entry name" value="Rhomboid_protease_S54"/>
</dbReference>
<keyword evidence="3 7" id="KW-0812">Transmembrane</keyword>
<dbReference type="STRING" id="1123307.GCA_000380065_00367"/>
<evidence type="ECO:0000313" key="9">
    <source>
        <dbReference type="EMBL" id="SUN72192.1"/>
    </source>
</evidence>
<evidence type="ECO:0000256" key="7">
    <source>
        <dbReference type="SAM" id="Phobius"/>
    </source>
</evidence>
<feature type="transmembrane region" description="Helical" evidence="7">
    <location>
        <begin position="12"/>
        <end position="32"/>
    </location>
</feature>
<feature type="transmembrane region" description="Helical" evidence="7">
    <location>
        <begin position="122"/>
        <end position="143"/>
    </location>
</feature>
<evidence type="ECO:0000256" key="3">
    <source>
        <dbReference type="ARBA" id="ARBA00022692"/>
    </source>
</evidence>
<dbReference type="InterPro" id="IPR035952">
    <property type="entry name" value="Rhomboid-like_sf"/>
</dbReference>
<evidence type="ECO:0000256" key="1">
    <source>
        <dbReference type="ARBA" id="ARBA00004141"/>
    </source>
</evidence>
<gene>
    <name evidence="9" type="primary">gluP_1</name>
    <name evidence="10" type="synonym">gluP_2</name>
    <name evidence="9" type="ORF">NCTC13765_00065</name>
    <name evidence="10" type="ORF">NCTC13765_01686</name>
</gene>
<dbReference type="GO" id="GO:0004252">
    <property type="term" value="F:serine-type endopeptidase activity"/>
    <property type="evidence" value="ECO:0007669"/>
    <property type="project" value="InterPro"/>
</dbReference>
<dbReference type="AlphaFoldDB" id="A0A380KTM1"/>
<dbReference type="EMBL" id="UHFR01000005">
    <property type="protein sequence ID" value="SUN77162.1"/>
    <property type="molecule type" value="Genomic_DNA"/>
</dbReference>
<dbReference type="PANTHER" id="PTHR43731:SF14">
    <property type="entry name" value="PRESENILIN-ASSOCIATED RHOMBOID-LIKE PROTEIN, MITOCHONDRIAL"/>
    <property type="match status" value="1"/>
</dbReference>
<evidence type="ECO:0000256" key="6">
    <source>
        <dbReference type="ARBA" id="ARBA00023136"/>
    </source>
</evidence>